<feature type="domain" description="Methyltransferase" evidence="1">
    <location>
        <begin position="34"/>
        <end position="125"/>
    </location>
</feature>
<name>A0ABN8SLY5_9CNID</name>
<sequence>MKTSKYQSPEFLVPELQKAIENTLPTLDKDAVQILDIGAGSGLIGEKLRARGFTNLVAIDLSPKMLALAEKKNIYKAMVCDSLYNWRKHFAMGQFDAAVSCSVFTPGQLKPEAFDEIISLIKPGGIMAHSIRKDTYITPEYGYEKKLKEMEEAGKIRLLKKEKIIKYADDRANEYTVPSGYILVHQIVKHDE</sequence>
<dbReference type="InterPro" id="IPR041698">
    <property type="entry name" value="Methyltransf_25"/>
</dbReference>
<dbReference type="InterPro" id="IPR029063">
    <property type="entry name" value="SAM-dependent_MTases_sf"/>
</dbReference>
<reference evidence="2 3" key="1">
    <citation type="submission" date="2022-05" db="EMBL/GenBank/DDBJ databases">
        <authorList>
            <consortium name="Genoscope - CEA"/>
            <person name="William W."/>
        </authorList>
    </citation>
    <scope>NUCLEOTIDE SEQUENCE [LARGE SCALE GENOMIC DNA]</scope>
</reference>
<dbReference type="CDD" id="cd02440">
    <property type="entry name" value="AdoMet_MTases"/>
    <property type="match status" value="1"/>
</dbReference>
<dbReference type="Proteomes" id="UP001159427">
    <property type="component" value="Unassembled WGS sequence"/>
</dbReference>
<protein>
    <recommendedName>
        <fullName evidence="1">Methyltransferase domain-containing protein</fullName>
    </recommendedName>
</protein>
<organism evidence="2 3">
    <name type="scientific">Porites evermanni</name>
    <dbReference type="NCBI Taxonomy" id="104178"/>
    <lineage>
        <taxon>Eukaryota</taxon>
        <taxon>Metazoa</taxon>
        <taxon>Cnidaria</taxon>
        <taxon>Anthozoa</taxon>
        <taxon>Hexacorallia</taxon>
        <taxon>Scleractinia</taxon>
        <taxon>Fungiina</taxon>
        <taxon>Poritidae</taxon>
        <taxon>Porites</taxon>
    </lineage>
</organism>
<dbReference type="PANTHER" id="PTHR43464:SF23">
    <property type="entry name" value="JUVENILE HORMONE ACID O-METHYLTRANSFERASE"/>
    <property type="match status" value="1"/>
</dbReference>
<comment type="caution">
    <text evidence="2">The sequence shown here is derived from an EMBL/GenBank/DDBJ whole genome shotgun (WGS) entry which is preliminary data.</text>
</comment>
<evidence type="ECO:0000313" key="2">
    <source>
        <dbReference type="EMBL" id="CAH3190790.1"/>
    </source>
</evidence>
<dbReference type="PANTHER" id="PTHR43464">
    <property type="entry name" value="METHYLTRANSFERASE"/>
    <property type="match status" value="1"/>
</dbReference>
<keyword evidence="3" id="KW-1185">Reference proteome</keyword>
<evidence type="ECO:0000259" key="1">
    <source>
        <dbReference type="Pfam" id="PF13649"/>
    </source>
</evidence>
<accession>A0ABN8SLY5</accession>
<evidence type="ECO:0000313" key="3">
    <source>
        <dbReference type="Proteomes" id="UP001159427"/>
    </source>
</evidence>
<gene>
    <name evidence="2" type="ORF">PEVE_00020839</name>
</gene>
<dbReference type="Pfam" id="PF13649">
    <property type="entry name" value="Methyltransf_25"/>
    <property type="match status" value="1"/>
</dbReference>
<dbReference type="SUPFAM" id="SSF53335">
    <property type="entry name" value="S-adenosyl-L-methionine-dependent methyltransferases"/>
    <property type="match status" value="1"/>
</dbReference>
<dbReference type="Gene3D" id="3.40.50.150">
    <property type="entry name" value="Vaccinia Virus protein VP39"/>
    <property type="match status" value="1"/>
</dbReference>
<proteinExistence type="predicted"/>
<dbReference type="EMBL" id="CALNXI010002796">
    <property type="protein sequence ID" value="CAH3190790.1"/>
    <property type="molecule type" value="Genomic_DNA"/>
</dbReference>